<evidence type="ECO:0000256" key="1">
    <source>
        <dbReference type="SAM" id="Phobius"/>
    </source>
</evidence>
<dbReference type="EMBL" id="JACHHQ010000001">
    <property type="protein sequence ID" value="MBB5198954.1"/>
    <property type="molecule type" value="Genomic_DNA"/>
</dbReference>
<evidence type="ECO:0000313" key="3">
    <source>
        <dbReference type="Proteomes" id="UP000571084"/>
    </source>
</evidence>
<keyword evidence="1" id="KW-0472">Membrane</keyword>
<evidence type="ECO:0000313" key="2">
    <source>
        <dbReference type="EMBL" id="MBB5198954.1"/>
    </source>
</evidence>
<dbReference type="Proteomes" id="UP000571084">
    <property type="component" value="Unassembled WGS sequence"/>
</dbReference>
<dbReference type="AlphaFoldDB" id="A0A840RQF6"/>
<keyword evidence="1" id="KW-1133">Transmembrane helix</keyword>
<sequence length="41" mass="4249">MSSVDISALDGALITVLIVGAAGVALYILRFTFAIIRNAIV</sequence>
<gene>
    <name evidence="2" type="ORF">HNR39_000764</name>
</gene>
<keyword evidence="1" id="KW-0812">Transmembrane</keyword>
<proteinExistence type="predicted"/>
<feature type="transmembrane region" description="Helical" evidence="1">
    <location>
        <begin position="12"/>
        <end position="36"/>
    </location>
</feature>
<reference evidence="2 3" key="1">
    <citation type="submission" date="2020-08" db="EMBL/GenBank/DDBJ databases">
        <title>Genomic Encyclopedia of Type Strains, Phase IV (KMG-IV): sequencing the most valuable type-strain genomes for metagenomic binning, comparative biology and taxonomic classification.</title>
        <authorList>
            <person name="Goeker M."/>
        </authorList>
    </citation>
    <scope>NUCLEOTIDE SEQUENCE [LARGE SCALE GENOMIC DNA]</scope>
    <source>
        <strain evidence="2 3">DSM 23240</strain>
    </source>
</reference>
<protein>
    <submittedName>
        <fullName evidence="2">Uncharacterized protein</fullName>
    </submittedName>
</protein>
<name>A0A840RQF6_9BURK</name>
<keyword evidence="3" id="KW-1185">Reference proteome</keyword>
<organism evidence="2 3">
    <name type="scientific">Glaciimonas immobilis</name>
    <dbReference type="NCBI Taxonomy" id="728004"/>
    <lineage>
        <taxon>Bacteria</taxon>
        <taxon>Pseudomonadati</taxon>
        <taxon>Pseudomonadota</taxon>
        <taxon>Betaproteobacteria</taxon>
        <taxon>Burkholderiales</taxon>
        <taxon>Oxalobacteraceae</taxon>
        <taxon>Glaciimonas</taxon>
    </lineage>
</organism>
<comment type="caution">
    <text evidence="2">The sequence shown here is derived from an EMBL/GenBank/DDBJ whole genome shotgun (WGS) entry which is preliminary data.</text>
</comment>
<accession>A0A840RQF6</accession>